<feature type="region of interest" description="Disordered" evidence="5">
    <location>
        <begin position="330"/>
        <end position="366"/>
    </location>
</feature>
<evidence type="ECO:0000256" key="1">
    <source>
        <dbReference type="ARBA" id="ARBA00004496"/>
    </source>
</evidence>
<protein>
    <recommendedName>
        <fullName evidence="6">CNH domain-containing protein</fullName>
    </recommendedName>
</protein>
<evidence type="ECO:0000256" key="2">
    <source>
        <dbReference type="ARBA" id="ARBA00022448"/>
    </source>
</evidence>
<feature type="region of interest" description="Disordered" evidence="5">
    <location>
        <begin position="1299"/>
        <end position="1340"/>
    </location>
</feature>
<keyword evidence="2" id="KW-0813">Transport</keyword>
<sequence>MTNVNVKGERIPSDLKYAGCITSVWFQDDSNGPEAPVYNRYHTRFCRTKTTNAIVVTPRQLWPPELWPQLLTALTSSLSKLAGRCLELQPLMMASDDGIGPRKRRRTSPPGTVPYLLHSLFEDVPLATEHSSDVHITCVEYWNENLYIGTSAAEILHFVCLPPASPDEAAEPTFILASRLPISFAQSPPAGSDQEGVRQIVVLSSVNKACVLCNGTVTFYMLPELSPAFGATKVNNCRWIGGLDLNWDVEEGEDPTIMIAVQNRIMLVQIGDEARRIKKIEFPGCLTAARRGTIACAADTHSYSLLEVAHQQKIPLFPISSSNEVFESGHVEDMNPAPRTPLKRSPSSSYPTSPPSDASGHGRSTSLNAFVGMLSPQAQAAQLDRSPSGTPDPFTSTGEPRRSSSEEREGNSSPKPPSDQEPVNNSPTNDSLKPLPPLPPPTKQGSKRLQPHVVSPTPSEFLLVTGTEETEPGVGMFVDMDGEVVRGTINFHRFPKSVVIDTNRNDEMFQTGGDAREEFVLAVIEDEDEDAGKSRTRLEIQRWDDDPGETERTKRWLEIPSPGETQSTQVGLRHTLSPSHLELNEIGQLLRMVRLKSPTLPPHVSVADSRTQASIEHSQKEKELFDLQEMTDSEGSKKNDGSAIQGWEAQRDAEEARFAHGLGKVQSGLVMWCGSQIWRVLQNPLIVQLEDTLQRAQETEEGEHTVLRRDAILDLLLSVQDTEPKTEAEFIGLSYVKQKASLMLYGDLLSMLPDDHNAAAIDDTEKALLAGNLDPRLALLFIPLLRCEVLQGPQGIWIHAGLASMAEKYVEQVGKIGVQSSGLDASRSPVLNMVKRFLLSWQQKRGYGSITDETYVLDSTDAALLHLTLEQDAYLTRDQRAASPIRPELNRLVDNWKGNFDRAVILLETYKRLYVLSRLYQSQKMSRNVLKTWRRIVDGETDAGGEVSANGVETQMRRYLVKIKDVQLVEEYGSWLAERNPSLGIQVFADNASRVRLEPADVVALLKERAPNAVQVYLEHLVFAKNYTQYADDLISYYLDTVLSVLESSPEARTSLADSYSTYRALRAPKPTYLNFIIENTPTEPWWQSRLRLLQLLGGISSSQFTSQPLPTGISYSIPNVLTRIEPFQNELVSECIILDGLQGHHGPALHLLTHGLGDYDSAIRYCLFGGPRSSSSSSTGTPPELADYTLQTMLFRHLLDEFLRIEDLSDRIERTSDLLARFAAWFDVREVLDLVPEDWSVDILGGFFVHVFRTLVSQTRESRIERALSAGLNLRIGAEYIDGMEKVGPWVEEAEGVRRLKDAHPRQTSLPTDGPGDDASDGSAEFGETVGPTSGEVGQ</sequence>
<dbReference type="GO" id="GO:0034058">
    <property type="term" value="P:endosomal vesicle fusion"/>
    <property type="evidence" value="ECO:0007669"/>
    <property type="project" value="TreeGrafter"/>
</dbReference>
<name>A0AAI9TD72_PENTH</name>
<dbReference type="Proteomes" id="UP001227192">
    <property type="component" value="Unassembled WGS sequence"/>
</dbReference>
<comment type="caution">
    <text evidence="7">The sequence shown here is derived from an EMBL/GenBank/DDBJ whole genome shotgun (WGS) entry which is preliminary data.</text>
</comment>
<evidence type="ECO:0000259" key="6">
    <source>
        <dbReference type="PROSITE" id="PS50219"/>
    </source>
</evidence>
<dbReference type="InterPro" id="IPR001180">
    <property type="entry name" value="CNH_dom"/>
</dbReference>
<keyword evidence="3" id="KW-0963">Cytoplasm</keyword>
<feature type="compositionally biased region" description="Low complexity" evidence="5">
    <location>
        <begin position="345"/>
        <end position="359"/>
    </location>
</feature>
<dbReference type="GO" id="GO:0016020">
    <property type="term" value="C:membrane"/>
    <property type="evidence" value="ECO:0007669"/>
    <property type="project" value="TreeGrafter"/>
</dbReference>
<evidence type="ECO:0000313" key="8">
    <source>
        <dbReference type="Proteomes" id="UP001227192"/>
    </source>
</evidence>
<proteinExistence type="predicted"/>
<dbReference type="InterPro" id="IPR032914">
    <property type="entry name" value="Vam6/VPS39/TRAP1"/>
</dbReference>
<dbReference type="GO" id="GO:0006914">
    <property type="term" value="P:autophagy"/>
    <property type="evidence" value="ECO:0007669"/>
    <property type="project" value="TreeGrafter"/>
</dbReference>
<organism evidence="7 8">
    <name type="scientific">Penicillium thymicola</name>
    <dbReference type="NCBI Taxonomy" id="293382"/>
    <lineage>
        <taxon>Eukaryota</taxon>
        <taxon>Fungi</taxon>
        <taxon>Dikarya</taxon>
        <taxon>Ascomycota</taxon>
        <taxon>Pezizomycotina</taxon>
        <taxon>Eurotiomycetes</taxon>
        <taxon>Eurotiomycetidae</taxon>
        <taxon>Eurotiales</taxon>
        <taxon>Aspergillaceae</taxon>
        <taxon>Penicillium</taxon>
    </lineage>
</organism>
<dbReference type="PROSITE" id="PS50219">
    <property type="entry name" value="CNH"/>
    <property type="match status" value="1"/>
</dbReference>
<dbReference type="EMBL" id="LACB01000303">
    <property type="protein sequence ID" value="KAJ9484913.1"/>
    <property type="molecule type" value="Genomic_DNA"/>
</dbReference>
<feature type="compositionally biased region" description="Polar residues" evidence="5">
    <location>
        <begin position="378"/>
        <end position="389"/>
    </location>
</feature>
<keyword evidence="8" id="KW-1185">Reference proteome</keyword>
<evidence type="ECO:0000256" key="4">
    <source>
        <dbReference type="ARBA" id="ARBA00022927"/>
    </source>
</evidence>
<reference evidence="7" key="2">
    <citation type="journal article" date="2016" name="Fungal Biol.">
        <title>Ochratoxin A production by Penicillium thymicola.</title>
        <authorList>
            <person name="Nguyen H.D.T."/>
            <person name="McMullin D.R."/>
            <person name="Ponomareva E."/>
            <person name="Riley R."/>
            <person name="Pomraning K.R."/>
            <person name="Baker S.E."/>
            <person name="Seifert K.A."/>
        </authorList>
    </citation>
    <scope>NUCLEOTIDE SEQUENCE</scope>
    <source>
        <strain evidence="7">DAOM 180753</strain>
    </source>
</reference>
<keyword evidence="4" id="KW-0653">Protein transport</keyword>
<evidence type="ECO:0000256" key="3">
    <source>
        <dbReference type="ARBA" id="ARBA00022490"/>
    </source>
</evidence>
<gene>
    <name evidence="7" type="ORF">VN97_g8458</name>
</gene>
<dbReference type="PANTHER" id="PTHR12894">
    <property type="entry name" value="CNH DOMAIN CONTAINING"/>
    <property type="match status" value="1"/>
</dbReference>
<feature type="region of interest" description="Disordered" evidence="5">
    <location>
        <begin position="378"/>
        <end position="459"/>
    </location>
</feature>
<feature type="compositionally biased region" description="Basic and acidic residues" evidence="5">
    <location>
        <begin position="399"/>
        <end position="410"/>
    </location>
</feature>
<dbReference type="PANTHER" id="PTHR12894:SF27">
    <property type="entry name" value="TRANSFORMING GROWTH FACTOR-BETA RECEPTOR-ASSOCIATED PROTEIN 1"/>
    <property type="match status" value="1"/>
</dbReference>
<reference evidence="7" key="1">
    <citation type="submission" date="2015-06" db="EMBL/GenBank/DDBJ databases">
        <authorList>
            <person name="Nguyen H."/>
        </authorList>
    </citation>
    <scope>NUCLEOTIDE SEQUENCE</scope>
    <source>
        <strain evidence="7">DAOM 180753</strain>
    </source>
</reference>
<feature type="domain" description="CNH" evidence="6">
    <location>
        <begin position="133"/>
        <end position="544"/>
    </location>
</feature>
<evidence type="ECO:0000256" key="5">
    <source>
        <dbReference type="SAM" id="MobiDB-lite"/>
    </source>
</evidence>
<evidence type="ECO:0000313" key="7">
    <source>
        <dbReference type="EMBL" id="KAJ9484913.1"/>
    </source>
</evidence>
<dbReference type="GO" id="GO:0005737">
    <property type="term" value="C:cytoplasm"/>
    <property type="evidence" value="ECO:0007669"/>
    <property type="project" value="UniProtKB-SubCell"/>
</dbReference>
<comment type="subcellular location">
    <subcellularLocation>
        <location evidence="1">Cytoplasm</location>
    </subcellularLocation>
</comment>
<feature type="compositionally biased region" description="Polar residues" evidence="5">
    <location>
        <begin position="421"/>
        <end position="431"/>
    </location>
</feature>
<dbReference type="GO" id="GO:0015031">
    <property type="term" value="P:protein transport"/>
    <property type="evidence" value="ECO:0007669"/>
    <property type="project" value="UniProtKB-KW"/>
</dbReference>
<accession>A0AAI9TD72</accession>